<evidence type="ECO:0000256" key="6">
    <source>
        <dbReference type="ARBA" id="ARBA00022691"/>
    </source>
</evidence>
<keyword evidence="7" id="KW-0479">Metal-binding</keyword>
<dbReference type="Pfam" id="PF08242">
    <property type="entry name" value="Methyltransf_12"/>
    <property type="match status" value="1"/>
</dbReference>
<evidence type="ECO:0000256" key="1">
    <source>
        <dbReference type="ARBA" id="ARBA00001946"/>
    </source>
</evidence>
<dbReference type="Gene3D" id="3.30.1610.20">
    <property type="entry name" value="Hen1, N-terminal domain"/>
    <property type="match status" value="1"/>
</dbReference>
<dbReference type="SUPFAM" id="SSF53335">
    <property type="entry name" value="S-adenosyl-L-methionine-dependent methyltransferases"/>
    <property type="match status" value="1"/>
</dbReference>
<evidence type="ECO:0000256" key="9">
    <source>
        <dbReference type="ARBA" id="ARBA00022884"/>
    </source>
</evidence>
<dbReference type="GO" id="GO:0001510">
    <property type="term" value="P:RNA methylation"/>
    <property type="evidence" value="ECO:0007669"/>
    <property type="project" value="InterPro"/>
</dbReference>
<evidence type="ECO:0000256" key="2">
    <source>
        <dbReference type="ARBA" id="ARBA00009026"/>
    </source>
</evidence>
<evidence type="ECO:0000313" key="15">
    <source>
        <dbReference type="EMBL" id="SFP62540.1"/>
    </source>
</evidence>
<dbReference type="GO" id="GO:0031047">
    <property type="term" value="P:regulatory ncRNA-mediated gene silencing"/>
    <property type="evidence" value="ECO:0007669"/>
    <property type="project" value="UniProtKB-KW"/>
</dbReference>
<keyword evidence="4 15" id="KW-0489">Methyltransferase</keyword>
<keyword evidence="9" id="KW-0694">RNA-binding</keyword>
<evidence type="ECO:0000256" key="12">
    <source>
        <dbReference type="ARBA" id="ARBA00048418"/>
    </source>
</evidence>
<evidence type="ECO:0000313" key="16">
    <source>
        <dbReference type="Proteomes" id="UP000199137"/>
    </source>
</evidence>
<reference evidence="15 16" key="1">
    <citation type="submission" date="2016-10" db="EMBL/GenBank/DDBJ databases">
        <authorList>
            <person name="de Groot N.N."/>
        </authorList>
    </citation>
    <scope>NUCLEOTIDE SEQUENCE [LARGE SCALE GENOMIC DNA]</scope>
    <source>
        <strain evidence="15 16">DSM 44637</strain>
    </source>
</reference>
<dbReference type="InterPro" id="IPR038546">
    <property type="entry name" value="Hen1_N_sf"/>
</dbReference>
<keyword evidence="8" id="KW-0460">Magnesium</keyword>
<proteinExistence type="inferred from homology"/>
<comment type="similarity">
    <text evidence="2">Belongs to the methyltransferase superfamily. HEN1 family.</text>
</comment>
<evidence type="ECO:0000259" key="13">
    <source>
        <dbReference type="Pfam" id="PF08242"/>
    </source>
</evidence>
<dbReference type="PANTHER" id="PTHR21404:SF3">
    <property type="entry name" value="SMALL RNA 2'-O-METHYLTRANSFERASE"/>
    <property type="match status" value="1"/>
</dbReference>
<evidence type="ECO:0000256" key="11">
    <source>
        <dbReference type="ARBA" id="ARBA00035025"/>
    </source>
</evidence>
<dbReference type="AlphaFoldDB" id="A0A1I5RVT6"/>
<dbReference type="EC" id="2.1.1.386" evidence="11"/>
<dbReference type="GO" id="GO:0003723">
    <property type="term" value="F:RNA binding"/>
    <property type="evidence" value="ECO:0007669"/>
    <property type="project" value="UniProtKB-KW"/>
</dbReference>
<dbReference type="Pfam" id="PF12623">
    <property type="entry name" value="Hen1_L"/>
    <property type="match status" value="1"/>
</dbReference>
<evidence type="ECO:0000259" key="14">
    <source>
        <dbReference type="Pfam" id="PF12623"/>
    </source>
</evidence>
<dbReference type="PANTHER" id="PTHR21404">
    <property type="entry name" value="HEN1"/>
    <property type="match status" value="1"/>
</dbReference>
<dbReference type="InterPro" id="IPR026610">
    <property type="entry name" value="Hen1"/>
</dbReference>
<dbReference type="STRING" id="112413.SAMN05421854_10687"/>
<dbReference type="InterPro" id="IPR024740">
    <property type="entry name" value="Hen1_N"/>
</dbReference>
<dbReference type="GO" id="GO:0046872">
    <property type="term" value="F:metal ion binding"/>
    <property type="evidence" value="ECO:0007669"/>
    <property type="project" value="UniProtKB-KW"/>
</dbReference>
<protein>
    <recommendedName>
        <fullName evidence="3">Small RNA 2'-O-methyltransferase</fullName>
        <ecNumber evidence="11">2.1.1.386</ecNumber>
    </recommendedName>
</protein>
<organism evidence="15 16">
    <name type="scientific">Amycolatopsis rubida</name>
    <dbReference type="NCBI Taxonomy" id="112413"/>
    <lineage>
        <taxon>Bacteria</taxon>
        <taxon>Bacillati</taxon>
        <taxon>Actinomycetota</taxon>
        <taxon>Actinomycetes</taxon>
        <taxon>Pseudonocardiales</taxon>
        <taxon>Pseudonocardiaceae</taxon>
        <taxon>Amycolatopsis</taxon>
    </lineage>
</organism>
<feature type="domain" description="Hen1 N-terminal" evidence="14">
    <location>
        <begin position="1"/>
        <end position="240"/>
    </location>
</feature>
<evidence type="ECO:0000256" key="4">
    <source>
        <dbReference type="ARBA" id="ARBA00022603"/>
    </source>
</evidence>
<keyword evidence="10" id="KW-0943">RNA-mediated gene silencing</keyword>
<sequence>MFLTVTTTHQPASDLGFLLHKHPGRVQSFELSAGQAHVFYPETSEERCTAALMLEVDPVSLVRGKAGSGDGFTLGQYVNDRPYAASSLLSVALKEVFRTALAGRCESRPELAASAIPLDIRVPACPGGADLVRRMFEPLGWTVEATVLPLDPQFPQWGDSRYADLRLTGELRLADALNHVYVLLPVLDNAKHYWVGEAEIGKLLRAGGDWLAGHPEKELITRRYLAHRRALTAAALTRLAEVDDSEPEEIDNALAGPAVLEAPDRPVPLAEQRRGTIMAVLRSLHARSVGDFGCGEGALVRDLLAEKSVERIVAADVSARALQVAARKLRLEHRPERERSRLELLQSSLTYRDDRLAGLDAAVLMEVVEHVDPPRLEALERTVFEFAAPRAVIVTTPNREYNVRFESLPAGKLRHRDHRFEWTRAEFRAWADRVASSYGYGVRMLPVGSDDPEVGPATQLALFTKEVRREHA</sequence>
<dbReference type="InterPro" id="IPR029063">
    <property type="entry name" value="SAM-dependent_MTases_sf"/>
</dbReference>
<dbReference type="RefSeq" id="WP_093574563.1">
    <property type="nucleotide sequence ID" value="NZ_FOWC01000006.1"/>
</dbReference>
<gene>
    <name evidence="15" type="ORF">SAMN05421854_10687</name>
</gene>
<feature type="domain" description="Methyltransferase type 12" evidence="13">
    <location>
        <begin position="291"/>
        <end position="389"/>
    </location>
</feature>
<keyword evidence="5 15" id="KW-0808">Transferase</keyword>
<comment type="cofactor">
    <cofactor evidence="1">
        <name>Mg(2+)</name>
        <dbReference type="ChEBI" id="CHEBI:18420"/>
    </cofactor>
</comment>
<dbReference type="NCBIfam" id="TIGR04074">
    <property type="entry name" value="bacter_Hen1"/>
    <property type="match status" value="1"/>
</dbReference>
<dbReference type="Proteomes" id="UP000199137">
    <property type="component" value="Unassembled WGS sequence"/>
</dbReference>
<evidence type="ECO:0000256" key="3">
    <source>
        <dbReference type="ARBA" id="ARBA00021330"/>
    </source>
</evidence>
<name>A0A1I5RVT6_9PSEU</name>
<accession>A0A1I5RVT6</accession>
<evidence type="ECO:0000256" key="10">
    <source>
        <dbReference type="ARBA" id="ARBA00023158"/>
    </source>
</evidence>
<evidence type="ECO:0000256" key="7">
    <source>
        <dbReference type="ARBA" id="ARBA00022723"/>
    </source>
</evidence>
<comment type="catalytic activity">
    <reaction evidence="12">
        <text>small RNA 3'-end nucleotide + S-adenosyl-L-methionine = small RNA 3'-end 2'-O-methylnucleotide + S-adenosyl-L-homocysteine + H(+)</text>
        <dbReference type="Rhea" id="RHEA:37887"/>
        <dbReference type="Rhea" id="RHEA-COMP:10415"/>
        <dbReference type="Rhea" id="RHEA-COMP:10416"/>
        <dbReference type="ChEBI" id="CHEBI:15378"/>
        <dbReference type="ChEBI" id="CHEBI:57856"/>
        <dbReference type="ChEBI" id="CHEBI:59789"/>
        <dbReference type="ChEBI" id="CHEBI:74896"/>
        <dbReference type="ChEBI" id="CHEBI:74898"/>
        <dbReference type="EC" id="2.1.1.386"/>
    </reaction>
</comment>
<dbReference type="OrthoDB" id="626362at2"/>
<keyword evidence="6" id="KW-0949">S-adenosyl-L-methionine</keyword>
<dbReference type="InterPro" id="IPR013217">
    <property type="entry name" value="Methyltransf_12"/>
</dbReference>
<evidence type="ECO:0000256" key="8">
    <source>
        <dbReference type="ARBA" id="ARBA00022842"/>
    </source>
</evidence>
<dbReference type="EMBL" id="FOWC01000006">
    <property type="protein sequence ID" value="SFP62540.1"/>
    <property type="molecule type" value="Genomic_DNA"/>
</dbReference>
<dbReference type="InterPro" id="IPR024026">
    <property type="entry name" value="3'-RNA_MeTfrase_Hen1_bac"/>
</dbReference>
<dbReference type="GO" id="GO:0090486">
    <property type="term" value="F:small RNA 2'-O-methyltransferase activity"/>
    <property type="evidence" value="ECO:0007669"/>
    <property type="project" value="UniProtKB-EC"/>
</dbReference>
<dbReference type="Gene3D" id="3.40.50.150">
    <property type="entry name" value="Vaccinia Virus protein VP39"/>
    <property type="match status" value="1"/>
</dbReference>
<evidence type="ECO:0000256" key="5">
    <source>
        <dbReference type="ARBA" id="ARBA00022679"/>
    </source>
</evidence>